<evidence type="ECO:0000313" key="2">
    <source>
        <dbReference type="Proteomes" id="UP000514713"/>
    </source>
</evidence>
<gene>
    <name evidence="1" type="ORF">HUN01_18245</name>
</gene>
<dbReference type="AlphaFoldDB" id="A0A7D7R4G8"/>
<organism evidence="1 2">
    <name type="scientific">Nostoc edaphicum CCNP1411</name>
    <dbReference type="NCBI Taxonomy" id="1472755"/>
    <lineage>
        <taxon>Bacteria</taxon>
        <taxon>Bacillati</taxon>
        <taxon>Cyanobacteriota</taxon>
        <taxon>Cyanophyceae</taxon>
        <taxon>Nostocales</taxon>
        <taxon>Nostocaceae</taxon>
        <taxon>Nostoc</taxon>
    </lineage>
</organism>
<proteinExistence type="predicted"/>
<name>A0A7D7R4G8_9NOSO</name>
<protein>
    <submittedName>
        <fullName evidence="1">Uncharacterized protein</fullName>
    </submittedName>
</protein>
<sequence length="66" mass="7493">MSKRSCYFIQSLAIDTYLGVCNYTPLQLIHLLQRLVKTATVVIRTTTDKSQLSVPITRTLINLLPQ</sequence>
<reference evidence="2" key="1">
    <citation type="submission" date="2020-06" db="EMBL/GenBank/DDBJ databases">
        <title>Nostoc edaphicum CCNP1411 genome.</title>
        <authorList>
            <person name="Fidor A."/>
            <person name="Grabski M."/>
            <person name="Gawor J."/>
            <person name="Gromadka R."/>
            <person name="Wegrzyn G."/>
            <person name="Mazur-Marzec H."/>
        </authorList>
    </citation>
    <scope>NUCLEOTIDE SEQUENCE [LARGE SCALE GENOMIC DNA]</scope>
    <source>
        <strain evidence="2">CCNP1411</strain>
    </source>
</reference>
<evidence type="ECO:0000313" key="1">
    <source>
        <dbReference type="EMBL" id="QMS89426.1"/>
    </source>
</evidence>
<dbReference type="EMBL" id="CP054698">
    <property type="protein sequence ID" value="QMS89426.1"/>
    <property type="molecule type" value="Genomic_DNA"/>
</dbReference>
<dbReference type="Proteomes" id="UP000514713">
    <property type="component" value="Chromosome"/>
</dbReference>
<accession>A0A7D7R4G8</accession>
<dbReference type="KEGG" id="ned:HUN01_18245"/>
<keyword evidence="2" id="KW-1185">Reference proteome</keyword>
<dbReference type="RefSeq" id="WP_181932435.1">
    <property type="nucleotide sequence ID" value="NZ_CP054698.1"/>
</dbReference>